<feature type="region of interest" description="Disordered" evidence="1">
    <location>
        <begin position="177"/>
        <end position="259"/>
    </location>
</feature>
<sequence>MALTALEGRLQGERVGHAGRVKPRKTPARPLFTAGVPKAASASFERSSAYHCHFMTEGGPLVSTASSRLILCRARAAAEARQRSRAPPRPALPREHSRREAGAVHGPPSRPLEASVASAMEMEKMETGLPRAFSRRATSAAAVVIRLAIVVHDRGQDAGGSVAPCSRLAADDAVAAMRPSPTERGSPDGPQEAPRGCAASALCAAPPAAPSLAPVGEGGDVAEEDGEQDANDEEDEGLEPLRFGPSAHVQRQGGAGGHGRCCRAVRPVAGGEHPITRTPWSPKFDRHFRALNAVYAKLKSFGPGGRSRSGSSLGSSTQSYGLGLQSVGFTNWGARSAVAMRFRSRSSLLAQQELDPQSLEEAVQGWLVGSRYKLLRDVKLLDEDYKSLIRQNACVDEFAAGAPFPR</sequence>
<protein>
    <submittedName>
        <fullName evidence="2">Uncharacterized protein</fullName>
    </submittedName>
</protein>
<feature type="compositionally biased region" description="Low complexity" evidence="1">
    <location>
        <begin position="197"/>
        <end position="215"/>
    </location>
</feature>
<feature type="compositionally biased region" description="Acidic residues" evidence="1">
    <location>
        <begin position="220"/>
        <end position="238"/>
    </location>
</feature>
<accession>A0ABN9XLA1</accession>
<keyword evidence="3" id="KW-1185">Reference proteome</keyword>
<feature type="compositionally biased region" description="Basic and acidic residues" evidence="1">
    <location>
        <begin position="92"/>
        <end position="102"/>
    </location>
</feature>
<reference evidence="2" key="1">
    <citation type="submission" date="2023-10" db="EMBL/GenBank/DDBJ databases">
        <authorList>
            <person name="Chen Y."/>
            <person name="Shah S."/>
            <person name="Dougan E. K."/>
            <person name="Thang M."/>
            <person name="Chan C."/>
        </authorList>
    </citation>
    <scope>NUCLEOTIDE SEQUENCE [LARGE SCALE GENOMIC DNA]</scope>
</reference>
<name>A0ABN9XLA1_9DINO</name>
<feature type="region of interest" description="Disordered" evidence="1">
    <location>
        <begin position="78"/>
        <end position="113"/>
    </location>
</feature>
<comment type="caution">
    <text evidence="2">The sequence shown here is derived from an EMBL/GenBank/DDBJ whole genome shotgun (WGS) entry which is preliminary data.</text>
</comment>
<proteinExistence type="predicted"/>
<evidence type="ECO:0000313" key="3">
    <source>
        <dbReference type="Proteomes" id="UP001189429"/>
    </source>
</evidence>
<dbReference type="Proteomes" id="UP001189429">
    <property type="component" value="Unassembled WGS sequence"/>
</dbReference>
<evidence type="ECO:0000313" key="2">
    <source>
        <dbReference type="EMBL" id="CAK0900626.1"/>
    </source>
</evidence>
<gene>
    <name evidence="2" type="ORF">PCOR1329_LOCUS77854</name>
</gene>
<dbReference type="EMBL" id="CAUYUJ010020811">
    <property type="protein sequence ID" value="CAK0900626.1"/>
    <property type="molecule type" value="Genomic_DNA"/>
</dbReference>
<evidence type="ECO:0000256" key="1">
    <source>
        <dbReference type="SAM" id="MobiDB-lite"/>
    </source>
</evidence>
<organism evidence="2 3">
    <name type="scientific">Prorocentrum cordatum</name>
    <dbReference type="NCBI Taxonomy" id="2364126"/>
    <lineage>
        <taxon>Eukaryota</taxon>
        <taxon>Sar</taxon>
        <taxon>Alveolata</taxon>
        <taxon>Dinophyceae</taxon>
        <taxon>Prorocentrales</taxon>
        <taxon>Prorocentraceae</taxon>
        <taxon>Prorocentrum</taxon>
    </lineage>
</organism>